<evidence type="ECO:0000256" key="2">
    <source>
        <dbReference type="ARBA" id="ARBA00023125"/>
    </source>
</evidence>
<dbReference type="InterPro" id="IPR001005">
    <property type="entry name" value="SANT/Myb"/>
</dbReference>
<dbReference type="Pfam" id="PF13921">
    <property type="entry name" value="Myb_DNA-bind_6"/>
    <property type="match status" value="1"/>
</dbReference>
<dbReference type="PROSITE" id="PS50090">
    <property type="entry name" value="MYB_LIKE"/>
    <property type="match status" value="2"/>
</dbReference>
<dbReference type="EMBL" id="JALLPJ020000591">
    <property type="protein sequence ID" value="KAL3787943.1"/>
    <property type="molecule type" value="Genomic_DNA"/>
</dbReference>
<feature type="domain" description="Myb-like" evidence="4">
    <location>
        <begin position="276"/>
        <end position="327"/>
    </location>
</feature>
<keyword evidence="7" id="KW-1185">Reference proteome</keyword>
<protein>
    <submittedName>
        <fullName evidence="6">Uncharacterized protein</fullName>
    </submittedName>
</protein>
<dbReference type="PANTHER" id="PTHR45614">
    <property type="entry name" value="MYB PROTEIN-RELATED"/>
    <property type="match status" value="1"/>
</dbReference>
<organism evidence="6 7">
    <name type="scientific">Cyclotella atomus</name>
    <dbReference type="NCBI Taxonomy" id="382360"/>
    <lineage>
        <taxon>Eukaryota</taxon>
        <taxon>Sar</taxon>
        <taxon>Stramenopiles</taxon>
        <taxon>Ochrophyta</taxon>
        <taxon>Bacillariophyta</taxon>
        <taxon>Coscinodiscophyceae</taxon>
        <taxon>Thalassiosirophycidae</taxon>
        <taxon>Stephanodiscales</taxon>
        <taxon>Stephanodiscaceae</taxon>
        <taxon>Cyclotella</taxon>
    </lineage>
</organism>
<dbReference type="InterPro" id="IPR050560">
    <property type="entry name" value="MYB_TF"/>
</dbReference>
<feature type="compositionally biased region" description="Pro residues" evidence="3">
    <location>
        <begin position="25"/>
        <end position="47"/>
    </location>
</feature>
<keyword evidence="1" id="KW-0677">Repeat</keyword>
<dbReference type="InterPro" id="IPR017930">
    <property type="entry name" value="Myb_dom"/>
</dbReference>
<feature type="region of interest" description="Disordered" evidence="3">
    <location>
        <begin position="1"/>
        <end position="164"/>
    </location>
</feature>
<feature type="domain" description="HTH myb-type" evidence="5">
    <location>
        <begin position="281"/>
        <end position="331"/>
    </location>
</feature>
<feature type="domain" description="HTH myb-type" evidence="5">
    <location>
        <begin position="332"/>
        <end position="383"/>
    </location>
</feature>
<feature type="compositionally biased region" description="Low complexity" evidence="3">
    <location>
        <begin position="109"/>
        <end position="131"/>
    </location>
</feature>
<dbReference type="SMART" id="SM00717">
    <property type="entry name" value="SANT"/>
    <property type="match status" value="3"/>
</dbReference>
<evidence type="ECO:0000313" key="6">
    <source>
        <dbReference type="EMBL" id="KAL3787943.1"/>
    </source>
</evidence>
<dbReference type="FunFam" id="1.10.10.60:FF:000010">
    <property type="entry name" value="Transcriptional activator Myb isoform A"/>
    <property type="match status" value="1"/>
</dbReference>
<keyword evidence="2" id="KW-0238">DNA-binding</keyword>
<gene>
    <name evidence="6" type="ORF">ACHAWO_001092</name>
</gene>
<proteinExistence type="predicted"/>
<name>A0ABD3PIL6_9STRA</name>
<dbReference type="PANTHER" id="PTHR45614:SF274">
    <property type="entry name" value="MYB-LIKE DNA-BINDING PROTEIN"/>
    <property type="match status" value="1"/>
</dbReference>
<dbReference type="CDD" id="cd00167">
    <property type="entry name" value="SANT"/>
    <property type="match status" value="2"/>
</dbReference>
<feature type="compositionally biased region" description="Low complexity" evidence="3">
    <location>
        <begin position="8"/>
        <end position="24"/>
    </location>
</feature>
<dbReference type="Gene3D" id="1.10.10.60">
    <property type="entry name" value="Homeodomain-like"/>
    <property type="match status" value="2"/>
</dbReference>
<sequence length="822" mass="89646">MADKNDKPGQQPGQSESGQRQQGAPQPPPPPPARYPVPPNYVMPPPASGDKRPAPQAGPPARHIYNLPVTQGRHPAHYHPSMRGMPHHPSPYMRHPMGPHHMMNQYSMPSSNRPGSAGSASSRASMPPGAAKATPRAAESQQISAAQPASKEAAKPMPKIVGDKRPKLVNAKTRMDAVQPMPQFSSRPPRWTDNEDAELQKIVASLHPAIKDACHPKVSPDAEEIRNIDWTAVAAHHRMTKLDRLKANPKTHCRKPAECMRRFIKLSGAAIGGAEKLGASKGPWTEEEDQKVRELVAHYGAKKWTQIAKALPGRIGKQCRERWHNHLNPEIKKSPWTEEEDRIIVQAQRDGIGNRWADISKMLKGRTDNSIKNHWNSSMKRKIEKYLYSKNIDGQHKIIGPDGNLLIGDDIDGCVRAARDGTLSVTSIAKPVKRKAPVTVQVGSQTSVSDAPPNKKRKTELNSLFSPAIAPKVSAAAVQTPAASAKDKSDLLEFCRTLRGGYINGIYRSAIERRKMAESTTSSGLDVAKALDDLNLTNEERGRLPLFYTQHVVNKLTAYSAAPKATANKVAPSTVKKEPTAASLHIGSATPKYKSILSHGQLRPSPVMTKKERDAALNAAFLAFSPPPKMDYAASTPFRSPLPGSSPMLSSFSPFMSINYEDAMMQGIAMTPGIIRSSGEELLAPDSWSHDVFDDTPKETEDTLALVPSNPGPLLPTADELQSEKKMSHEASALDIDAQLEALGTGDDQALHASLSFSDVLSPHDETSFKPTTAVTASGPLRMRIKASVRTEPDLSTHHFDAWQSPMNDMSQPEETKEESSL</sequence>
<dbReference type="PROSITE" id="PS51294">
    <property type="entry name" value="HTH_MYB"/>
    <property type="match status" value="2"/>
</dbReference>
<feature type="domain" description="Myb-like" evidence="4">
    <location>
        <begin position="328"/>
        <end position="379"/>
    </location>
</feature>
<evidence type="ECO:0000259" key="4">
    <source>
        <dbReference type="PROSITE" id="PS50090"/>
    </source>
</evidence>
<evidence type="ECO:0000313" key="7">
    <source>
        <dbReference type="Proteomes" id="UP001530400"/>
    </source>
</evidence>
<evidence type="ECO:0000259" key="5">
    <source>
        <dbReference type="PROSITE" id="PS51294"/>
    </source>
</evidence>
<dbReference type="SUPFAM" id="SSF46689">
    <property type="entry name" value="Homeodomain-like"/>
    <property type="match status" value="1"/>
</dbReference>
<dbReference type="InterPro" id="IPR009057">
    <property type="entry name" value="Homeodomain-like_sf"/>
</dbReference>
<accession>A0ABD3PIL6</accession>
<feature type="compositionally biased region" description="Basic and acidic residues" evidence="3">
    <location>
        <begin position="790"/>
        <end position="801"/>
    </location>
</feature>
<dbReference type="AlphaFoldDB" id="A0ABD3PIL6"/>
<dbReference type="Proteomes" id="UP001530400">
    <property type="component" value="Unassembled WGS sequence"/>
</dbReference>
<evidence type="ECO:0000256" key="1">
    <source>
        <dbReference type="ARBA" id="ARBA00022737"/>
    </source>
</evidence>
<comment type="caution">
    <text evidence="6">The sequence shown here is derived from an EMBL/GenBank/DDBJ whole genome shotgun (WGS) entry which is preliminary data.</text>
</comment>
<reference evidence="6 7" key="1">
    <citation type="submission" date="2024-10" db="EMBL/GenBank/DDBJ databases">
        <title>Updated reference genomes for cyclostephanoid diatoms.</title>
        <authorList>
            <person name="Roberts W.R."/>
            <person name="Alverson A.J."/>
        </authorList>
    </citation>
    <scope>NUCLEOTIDE SEQUENCE [LARGE SCALE GENOMIC DNA]</scope>
    <source>
        <strain evidence="6 7">AJA010-31</strain>
    </source>
</reference>
<feature type="region of interest" description="Disordered" evidence="3">
    <location>
        <begin position="790"/>
        <end position="822"/>
    </location>
</feature>
<evidence type="ECO:0000256" key="3">
    <source>
        <dbReference type="SAM" id="MobiDB-lite"/>
    </source>
</evidence>
<dbReference type="GO" id="GO:0003677">
    <property type="term" value="F:DNA binding"/>
    <property type="evidence" value="ECO:0007669"/>
    <property type="project" value="UniProtKB-KW"/>
</dbReference>